<evidence type="ECO:0000259" key="4">
    <source>
        <dbReference type="PROSITE" id="PS50836"/>
    </source>
</evidence>
<dbReference type="Pfam" id="PF10517">
    <property type="entry name" value="DM13"/>
    <property type="match status" value="1"/>
</dbReference>
<evidence type="ECO:0000259" key="5">
    <source>
        <dbReference type="PROSITE" id="PS51549"/>
    </source>
</evidence>
<feature type="region of interest" description="Disordered" evidence="2">
    <location>
        <begin position="250"/>
        <end position="271"/>
    </location>
</feature>
<evidence type="ECO:0000256" key="2">
    <source>
        <dbReference type="SAM" id="MobiDB-lite"/>
    </source>
</evidence>
<dbReference type="PANTHER" id="PTHR24036:SF5">
    <property type="entry name" value="THROMBOMODULIN"/>
    <property type="match status" value="1"/>
</dbReference>
<dbReference type="InterPro" id="IPR052126">
    <property type="entry name" value="Spindle_Org/Thrombomodulin"/>
</dbReference>
<keyword evidence="3" id="KW-0732">Signal</keyword>
<feature type="domain" description="DOMON" evidence="4">
    <location>
        <begin position="444"/>
        <end position="584"/>
    </location>
</feature>
<reference evidence="6 7" key="1">
    <citation type="journal article" date="2016" name="Nat. Commun.">
        <title>Extremotolerant tardigrade genome and improved radiotolerance of human cultured cells by tardigrade-unique protein.</title>
        <authorList>
            <person name="Hashimoto T."/>
            <person name="Horikawa D.D."/>
            <person name="Saito Y."/>
            <person name="Kuwahara H."/>
            <person name="Kozuka-Hata H."/>
            <person name="Shin-I T."/>
            <person name="Minakuchi Y."/>
            <person name="Ohishi K."/>
            <person name="Motoyama A."/>
            <person name="Aizu T."/>
            <person name="Enomoto A."/>
            <person name="Kondo K."/>
            <person name="Tanaka S."/>
            <person name="Hara Y."/>
            <person name="Koshikawa S."/>
            <person name="Sagara H."/>
            <person name="Miura T."/>
            <person name="Yokobori S."/>
            <person name="Miyagawa K."/>
            <person name="Suzuki Y."/>
            <person name="Kubo T."/>
            <person name="Oyama M."/>
            <person name="Kohara Y."/>
            <person name="Fujiyama A."/>
            <person name="Arakawa K."/>
            <person name="Katayama T."/>
            <person name="Toyoda A."/>
            <person name="Kunieda T."/>
        </authorList>
    </citation>
    <scope>NUCLEOTIDE SEQUENCE [LARGE SCALE GENOMIC DNA]</scope>
    <source>
        <strain evidence="6 7">YOKOZUNA-1</strain>
    </source>
</reference>
<gene>
    <name evidence="6" type="primary">RvY_04754-1</name>
    <name evidence="6" type="synonym">RvY_04754.1</name>
    <name evidence="6" type="ORF">RvY_04754</name>
</gene>
<dbReference type="EMBL" id="BDGG01000002">
    <property type="protein sequence ID" value="GAU92706.1"/>
    <property type="molecule type" value="Genomic_DNA"/>
</dbReference>
<dbReference type="SMART" id="SM00686">
    <property type="entry name" value="DM13"/>
    <property type="match status" value="1"/>
</dbReference>
<dbReference type="PANTHER" id="PTHR24036">
    <property type="entry name" value="SKELETOR-RELATED"/>
    <property type="match status" value="1"/>
</dbReference>
<dbReference type="PROSITE" id="PS51549">
    <property type="entry name" value="DM13"/>
    <property type="match status" value="2"/>
</dbReference>
<dbReference type="InterPro" id="IPR045266">
    <property type="entry name" value="DOH_DOMON"/>
</dbReference>
<evidence type="ECO:0000313" key="7">
    <source>
        <dbReference type="Proteomes" id="UP000186922"/>
    </source>
</evidence>
<dbReference type="AlphaFoldDB" id="A0A1D1USQ6"/>
<dbReference type="InterPro" id="IPR019545">
    <property type="entry name" value="DM13_domain"/>
</dbReference>
<feature type="signal peptide" evidence="3">
    <location>
        <begin position="1"/>
        <end position="25"/>
    </location>
</feature>
<dbReference type="SMART" id="SM00664">
    <property type="entry name" value="DoH"/>
    <property type="match status" value="1"/>
</dbReference>
<dbReference type="CDD" id="cd09631">
    <property type="entry name" value="DOMON_DOH"/>
    <property type="match status" value="1"/>
</dbReference>
<dbReference type="OrthoDB" id="2448405at2759"/>
<evidence type="ECO:0000256" key="3">
    <source>
        <dbReference type="SAM" id="SignalP"/>
    </source>
</evidence>
<feature type="chain" id="PRO_5008897566" evidence="3">
    <location>
        <begin position="26"/>
        <end position="653"/>
    </location>
</feature>
<sequence>MAEGNINGWFFCCYCALVLLNTCIAQLHPEAGVNVKLGAPSKSAVTDRPYKGRLIGKFREVKKDNADPSPTVGAAFKVSGSLYAVDDKLLYIDKFTYDGGISEVYLWGISTDERSKKNDVFIIPLVNDCVAAASCATLPAIWEESLLLALPRNISLTAVTKFAIGTRDTTVLFPKLKERLATLKIPAGFTPPEAQILRTSLGHTLSTGQVSSGKIIVQDSRRIFIERVTYDGSGQEAFFWVDRKPQPSLTGWKIPPNNEENPPAALRRLPPTDDRPYNVILDLRKAFRALTGNVQSVVVFDLKSIAIYDPVHGTVYGDAPFDGTSLQGKVPPALDDLTIQRISDKAAALVRELNYQIGVDNDIQAGPLTSVPRSPLLSPRIRLSLTDGMSNMQGDEAKHAGTQPVHQIRKRSEWTPFSEFHPAPPSPNRQLSSSDEWNCEVLDDILTLQWKIQGKFLLVSLSVPVSALPDRVASYIAVGFGGPKTKSQMIGSDVTLGYLAPDGITLVDMVLGGNVLCDPSRPAVNAFCPRVLVGGKQASRLVGDGGLSADGKVSFSYRRPLEAQDILGKDIPLDAPVLVGWAIGPMNLTSQLPEYHTAHSSATLPPFLHLGREPQDNCNSRLAQASEIPNALIITAQREEHVNPWTPMSWTMA</sequence>
<keyword evidence="1" id="KW-0677">Repeat</keyword>
<comment type="caution">
    <text evidence="6">The sequence shown here is derived from an EMBL/GenBank/DDBJ whole genome shotgun (WGS) entry which is preliminary data.</text>
</comment>
<dbReference type="PROSITE" id="PS50836">
    <property type="entry name" value="DOMON"/>
    <property type="match status" value="1"/>
</dbReference>
<proteinExistence type="predicted"/>
<keyword evidence="7" id="KW-1185">Reference proteome</keyword>
<accession>A0A1D1USQ6</accession>
<name>A0A1D1USQ6_RAMVA</name>
<dbReference type="Proteomes" id="UP000186922">
    <property type="component" value="Unassembled WGS sequence"/>
</dbReference>
<protein>
    <submittedName>
        <fullName evidence="6">Uncharacterized protein</fullName>
    </submittedName>
</protein>
<dbReference type="InterPro" id="IPR005018">
    <property type="entry name" value="DOMON_domain"/>
</dbReference>
<evidence type="ECO:0000313" key="6">
    <source>
        <dbReference type="EMBL" id="GAU92706.1"/>
    </source>
</evidence>
<feature type="domain" description="DM13" evidence="5">
    <location>
        <begin position="56"/>
        <end position="179"/>
    </location>
</feature>
<evidence type="ECO:0000256" key="1">
    <source>
        <dbReference type="ARBA" id="ARBA00022737"/>
    </source>
</evidence>
<organism evidence="6 7">
    <name type="scientific">Ramazzottius varieornatus</name>
    <name type="common">Water bear</name>
    <name type="synonym">Tardigrade</name>
    <dbReference type="NCBI Taxonomy" id="947166"/>
    <lineage>
        <taxon>Eukaryota</taxon>
        <taxon>Metazoa</taxon>
        <taxon>Ecdysozoa</taxon>
        <taxon>Tardigrada</taxon>
        <taxon>Eutardigrada</taxon>
        <taxon>Parachela</taxon>
        <taxon>Hypsibioidea</taxon>
        <taxon>Ramazzottiidae</taxon>
        <taxon>Ramazzottius</taxon>
    </lineage>
</organism>
<feature type="domain" description="DM13" evidence="5">
    <location>
        <begin position="198"/>
        <end position="322"/>
    </location>
</feature>